<evidence type="ECO:0000313" key="1">
    <source>
        <dbReference type="EMBL" id="DAD55479.1"/>
    </source>
</evidence>
<reference evidence="1" key="1">
    <citation type="journal article" date="2021" name="Proc. Natl. Acad. Sci. U.S.A.">
        <title>A Catalog of Tens of Thousands of Viruses from Human Metagenomes Reveals Hidden Associations with Chronic Diseases.</title>
        <authorList>
            <person name="Tisza M.J."/>
            <person name="Buck C.B."/>
        </authorList>
    </citation>
    <scope>NUCLEOTIDE SEQUENCE</scope>
    <source>
        <strain evidence="1">Ctjz83</strain>
    </source>
</reference>
<proteinExistence type="predicted"/>
<dbReference type="EMBL" id="BK014725">
    <property type="protein sequence ID" value="DAD55479.1"/>
    <property type="molecule type" value="Genomic_DNA"/>
</dbReference>
<organism evidence="1">
    <name type="scientific">Myoviridae sp. ctjz83</name>
    <dbReference type="NCBI Taxonomy" id="2826083"/>
    <lineage>
        <taxon>Viruses</taxon>
        <taxon>Duplodnaviria</taxon>
        <taxon>Heunggongvirae</taxon>
        <taxon>Uroviricota</taxon>
        <taxon>Caudoviricetes</taxon>
    </lineage>
</organism>
<sequence>MSILGNPITLGGGGADLNIDFGATPPADTSKLWVPLTQKPSAVNITNNVNAIIDTAQIVFPGTPSQSAVSAFSLIDDKIVFSHKLGHVAANSVGYVSLADFSYSMYSSAYRTVLPMTKIKDKVYTTAFSDDAGSWSYSRYCAEVNLVPGSIVSFVRSSYASSSIVNISTPITVGNDMYWIGGTSSFDTAYFGTLFAKMSYGSAESTSIPTYPAGFSMCYPSTLSLYNNKIYFICKPSTDMTDYTYDLCVFDPATTKTTRLKSDVITIGGLQRDTIPFSIIDGIGYIVDIKGTLFKIDMSTYESTSIQNAFPFSGSNGNIFLGVSYNGSLFIREPKAVGSADIGPIYKLTPQIDVIAGTLQIIYDGHDEKWNALSGKDTQIKIDPIQIYLGNSAGKGEKKQGYLFDGSKWVSIENGSTYIDTMNALNILGVN</sequence>
<accession>A0A8D9PE22</accession>
<name>A0A8D9PE22_9CAUD</name>
<protein>
    <submittedName>
        <fullName evidence="1">Uncharacterized protein</fullName>
    </submittedName>
</protein>